<dbReference type="GO" id="GO:0003700">
    <property type="term" value="F:DNA-binding transcription factor activity"/>
    <property type="evidence" value="ECO:0007669"/>
    <property type="project" value="InterPro"/>
</dbReference>
<dbReference type="SUPFAM" id="SSF46689">
    <property type="entry name" value="Homeodomain-like"/>
    <property type="match status" value="1"/>
</dbReference>
<keyword evidence="5" id="KW-1133">Transmembrane helix</keyword>
<dbReference type="Gene3D" id="1.10.10.60">
    <property type="entry name" value="Homeodomain-like"/>
    <property type="match status" value="2"/>
</dbReference>
<feature type="transmembrane region" description="Helical" evidence="5">
    <location>
        <begin position="15"/>
        <end position="35"/>
    </location>
</feature>
<keyword evidence="3" id="KW-0804">Transcription</keyword>
<dbReference type="InterPro" id="IPR020449">
    <property type="entry name" value="Tscrpt_reg_AraC-type_HTH"/>
</dbReference>
<dbReference type="SMART" id="SM00342">
    <property type="entry name" value="HTH_ARAC"/>
    <property type="match status" value="1"/>
</dbReference>
<dbReference type="PRINTS" id="PR00032">
    <property type="entry name" value="HTHARAC"/>
</dbReference>
<feature type="domain" description="HTH araC/xylS-type" evidence="6">
    <location>
        <begin position="613"/>
        <end position="712"/>
    </location>
</feature>
<dbReference type="InterPro" id="IPR009057">
    <property type="entry name" value="Homeodomain-like_sf"/>
</dbReference>
<dbReference type="EMBL" id="DWYY01000134">
    <property type="protein sequence ID" value="HJA93931.1"/>
    <property type="molecule type" value="Genomic_DNA"/>
</dbReference>
<name>A0A9D2L212_9FIRM</name>
<evidence type="ECO:0000256" key="5">
    <source>
        <dbReference type="SAM" id="Phobius"/>
    </source>
</evidence>
<reference evidence="7" key="1">
    <citation type="journal article" date="2021" name="PeerJ">
        <title>Extensive microbial diversity within the chicken gut microbiome revealed by metagenomics and culture.</title>
        <authorList>
            <person name="Gilroy R."/>
            <person name="Ravi A."/>
            <person name="Getino M."/>
            <person name="Pursley I."/>
            <person name="Horton D.L."/>
            <person name="Alikhan N.F."/>
            <person name="Baker D."/>
            <person name="Gharbi K."/>
            <person name="Hall N."/>
            <person name="Watson M."/>
            <person name="Adriaenssens E.M."/>
            <person name="Foster-Nyarko E."/>
            <person name="Jarju S."/>
            <person name="Secka A."/>
            <person name="Antonio M."/>
            <person name="Oren A."/>
            <person name="Chaudhuri R.R."/>
            <person name="La Ragione R."/>
            <person name="Hildebrand F."/>
            <person name="Pallen M.J."/>
        </authorList>
    </citation>
    <scope>NUCLEOTIDE SEQUENCE</scope>
    <source>
        <strain evidence="7">CHK179-7159</strain>
    </source>
</reference>
<proteinExistence type="predicted"/>
<dbReference type="AlphaFoldDB" id="A0A9D2L212"/>
<evidence type="ECO:0000256" key="4">
    <source>
        <dbReference type="SAM" id="Coils"/>
    </source>
</evidence>
<keyword evidence="2" id="KW-0238">DNA-binding</keyword>
<keyword evidence="4" id="KW-0175">Coiled coil</keyword>
<dbReference type="InterPro" id="IPR018060">
    <property type="entry name" value="HTH_AraC"/>
</dbReference>
<reference evidence="7" key="2">
    <citation type="submission" date="2021-04" db="EMBL/GenBank/DDBJ databases">
        <authorList>
            <person name="Gilroy R."/>
        </authorList>
    </citation>
    <scope>NUCLEOTIDE SEQUENCE</scope>
    <source>
        <strain evidence="7">CHK179-7159</strain>
    </source>
</reference>
<evidence type="ECO:0000256" key="3">
    <source>
        <dbReference type="ARBA" id="ARBA00023163"/>
    </source>
</evidence>
<dbReference type="Proteomes" id="UP000886858">
    <property type="component" value="Unassembled WGS sequence"/>
</dbReference>
<gene>
    <name evidence="7" type="ORF">H9717_12615</name>
</gene>
<protein>
    <submittedName>
        <fullName evidence="7">Helix-turn-helix domain-containing protein</fullName>
    </submittedName>
</protein>
<dbReference type="PANTHER" id="PTHR43280">
    <property type="entry name" value="ARAC-FAMILY TRANSCRIPTIONAL REGULATOR"/>
    <property type="match status" value="1"/>
</dbReference>
<organism evidence="7 8">
    <name type="scientific">Candidatus Eisenbergiella merdipullorum</name>
    <dbReference type="NCBI Taxonomy" id="2838553"/>
    <lineage>
        <taxon>Bacteria</taxon>
        <taxon>Bacillati</taxon>
        <taxon>Bacillota</taxon>
        <taxon>Clostridia</taxon>
        <taxon>Lachnospirales</taxon>
        <taxon>Lachnospiraceae</taxon>
        <taxon>Eisenbergiella</taxon>
    </lineage>
</organism>
<keyword evidence="5" id="KW-0472">Membrane</keyword>
<dbReference type="PROSITE" id="PS00041">
    <property type="entry name" value="HTH_ARAC_FAMILY_1"/>
    <property type="match status" value="1"/>
</dbReference>
<dbReference type="InterPro" id="IPR018062">
    <property type="entry name" value="HTH_AraC-typ_CS"/>
</dbReference>
<sequence>MKKGARRRNSTYGKIYRSFVLVLILPVLILSFISMKYDQNMYRDKILEQAEASLELSVREMERSLEEFEMISIQGSLFSCMTRRNRSRDYRAGEVVQVLSSYQVTHSILQECACYYEDMPDVIYTNKGTYLPHYYRKYEANGEWQELPDYLGKMTKNGWIAPSECRWDMYPNEAYLQYVVQMPSENSSWIFTVSEKELANRLELENTDTFLFDENGKQLYPFSGTQEELASDPDRFYKIEADGADGNINLVRYVDIDSLFAEADRMRTIFLAGLFLVMAVGGGMVFVFSFRYNKPIVELRKFCESKVENLPHTLNGIDASRFVVRKMEEQMKELEKRRKRENLMLQLIYGREYPEESLTEQLHSLGMFRNAENYRVILMEQEDGGDLPFDVNMNPEYLSVREDETYMMRYASGKMEIGIIGMSEEGDSQFMEKLEEAVSEIEELTGRKVVFYVGKKYRELNQIYLSYREALAARKNSQQPDRQSVVYYEERKDPAAEKFVYPYLELDSLYDMIVKADFEKIELITETLLDNLTRQSGNLVICSILFGDILKTYHRALEKLGIRDAGLEELMDISGYLPGGGKEMADRIRFLREQVQICLEKDKPDIPEDSMAAKVLSYIDQNRNNRDLCASMVADYFHISASNLSHQVKAMTGRNVSDYIAERKMVYAQELLRETDYSVQEIADMVGYSQTASFIRKFKKYFSMTPLEYRAASRRK</sequence>
<dbReference type="PANTHER" id="PTHR43280:SF2">
    <property type="entry name" value="HTH-TYPE TRANSCRIPTIONAL REGULATOR EXSA"/>
    <property type="match status" value="1"/>
</dbReference>
<dbReference type="PROSITE" id="PS01124">
    <property type="entry name" value="HTH_ARAC_FAMILY_2"/>
    <property type="match status" value="1"/>
</dbReference>
<keyword evidence="5" id="KW-0812">Transmembrane</keyword>
<dbReference type="GO" id="GO:0043565">
    <property type="term" value="F:sequence-specific DNA binding"/>
    <property type="evidence" value="ECO:0007669"/>
    <property type="project" value="InterPro"/>
</dbReference>
<comment type="caution">
    <text evidence="7">The sequence shown here is derived from an EMBL/GenBank/DDBJ whole genome shotgun (WGS) entry which is preliminary data.</text>
</comment>
<evidence type="ECO:0000313" key="7">
    <source>
        <dbReference type="EMBL" id="HJA93931.1"/>
    </source>
</evidence>
<feature type="transmembrane region" description="Helical" evidence="5">
    <location>
        <begin position="269"/>
        <end position="290"/>
    </location>
</feature>
<dbReference type="Pfam" id="PF12833">
    <property type="entry name" value="HTH_18"/>
    <property type="match status" value="1"/>
</dbReference>
<evidence type="ECO:0000256" key="2">
    <source>
        <dbReference type="ARBA" id="ARBA00023125"/>
    </source>
</evidence>
<keyword evidence="1" id="KW-0805">Transcription regulation</keyword>
<evidence type="ECO:0000313" key="8">
    <source>
        <dbReference type="Proteomes" id="UP000886858"/>
    </source>
</evidence>
<feature type="coiled-coil region" evidence="4">
    <location>
        <begin position="317"/>
        <end position="344"/>
    </location>
</feature>
<evidence type="ECO:0000259" key="6">
    <source>
        <dbReference type="PROSITE" id="PS01124"/>
    </source>
</evidence>
<accession>A0A9D2L212</accession>
<evidence type="ECO:0000256" key="1">
    <source>
        <dbReference type="ARBA" id="ARBA00023015"/>
    </source>
</evidence>